<dbReference type="GO" id="GO:0003690">
    <property type="term" value="F:double-stranded DNA binding"/>
    <property type="evidence" value="ECO:0007669"/>
    <property type="project" value="TreeGrafter"/>
</dbReference>
<evidence type="ECO:0000313" key="1">
    <source>
        <dbReference type="EMBL" id="KRX07873.1"/>
    </source>
</evidence>
<dbReference type="InterPro" id="IPR027417">
    <property type="entry name" value="P-loop_NTPase"/>
</dbReference>
<dbReference type="Gene3D" id="3.40.50.1000">
    <property type="entry name" value="HAD superfamily/HAD-like"/>
    <property type="match status" value="1"/>
</dbReference>
<dbReference type="PANTHER" id="PTHR12083">
    <property type="entry name" value="BIFUNCTIONAL POLYNUCLEOTIDE PHOSPHATASE/KINASE"/>
    <property type="match status" value="1"/>
</dbReference>
<dbReference type="Gene3D" id="3.40.50.300">
    <property type="entry name" value="P-loop containing nucleotide triphosphate hydrolases"/>
    <property type="match status" value="1"/>
</dbReference>
<dbReference type="GO" id="GO:0046404">
    <property type="term" value="F:ATP-dependent polydeoxyribonucleotide 5'-hydroxyl-kinase activity"/>
    <property type="evidence" value="ECO:0007669"/>
    <property type="project" value="TreeGrafter"/>
</dbReference>
<sequence>MELAQEEEKAKDGWNWSQKGSCIFGSNGAVSSEKIAGFDMDWTLIRTKTGATFPKNADDWIIWDSMVPKKLQDLVKDKYKIVIFSNQGGIGIGKQNEGDIKRKIQNLSKAFGVPLQAYMSTVEDEYKKPRQGMWELLEKEGNDGVKIDRNQSFYCGDAAGRVPPEVPKKDFSDSDLKFALGLGVKFETPDSLFLNKKVNTLPAKGGFNPAAFIKNKNLFKEKDAVLKLEEQEMIVFCGSSSSGKSTFCVNNLSDYERINRDTLKTQEKCLKVAEEAILKKKSVVIDNTNPKASDRLKYIELAKKHGIPVRCFFFECQKDQCFFLNEQRVINNGRQHLSGKVPKIPIHSFFKNHEKPNLSEGFKSIQTVQFIPGPFKNEEDEKMFFIYGK</sequence>
<dbReference type="FunFam" id="3.40.50.1000:FF:000078">
    <property type="entry name" value="Bifunctional polynucleotide phosphatase/kinase"/>
    <property type="match status" value="1"/>
</dbReference>
<dbReference type="InterPro" id="IPR013954">
    <property type="entry name" value="PNK3P"/>
</dbReference>
<name>A0A0V0R078_PSEPJ</name>
<proteinExistence type="predicted"/>
<dbReference type="FunFam" id="3.40.50.300:FF:000737">
    <property type="entry name" value="Bifunctional polynucleotide phosphatase/kinase"/>
    <property type="match status" value="1"/>
</dbReference>
<dbReference type="EMBL" id="LDAU01000078">
    <property type="protein sequence ID" value="KRX07873.1"/>
    <property type="molecule type" value="Genomic_DNA"/>
</dbReference>
<dbReference type="SUPFAM" id="SSF52540">
    <property type="entry name" value="P-loop containing nucleoside triphosphate hydrolases"/>
    <property type="match status" value="1"/>
</dbReference>
<dbReference type="Pfam" id="PF13671">
    <property type="entry name" value="AAA_33"/>
    <property type="match status" value="1"/>
</dbReference>
<dbReference type="AlphaFoldDB" id="A0A0V0R078"/>
<gene>
    <name evidence="1" type="ORF">PPERSA_10261</name>
</gene>
<dbReference type="InterPro" id="IPR006551">
    <property type="entry name" value="Polynucleotide_phosphatase"/>
</dbReference>
<keyword evidence="1" id="KW-0378">Hydrolase</keyword>
<organism evidence="1 2">
    <name type="scientific">Pseudocohnilembus persalinus</name>
    <name type="common">Ciliate</name>
    <dbReference type="NCBI Taxonomy" id="266149"/>
    <lineage>
        <taxon>Eukaryota</taxon>
        <taxon>Sar</taxon>
        <taxon>Alveolata</taxon>
        <taxon>Ciliophora</taxon>
        <taxon>Intramacronucleata</taxon>
        <taxon>Oligohymenophorea</taxon>
        <taxon>Scuticociliatia</taxon>
        <taxon>Philasterida</taxon>
        <taxon>Pseudocohnilembidae</taxon>
        <taxon>Pseudocohnilembus</taxon>
    </lineage>
</organism>
<dbReference type="InterPro" id="IPR023214">
    <property type="entry name" value="HAD_sf"/>
</dbReference>
<comment type="caution">
    <text evidence="1">The sequence shown here is derived from an EMBL/GenBank/DDBJ whole genome shotgun (WGS) entry which is preliminary data.</text>
</comment>
<dbReference type="InterPro" id="IPR006549">
    <property type="entry name" value="HAD-SF_hydro_IIIA"/>
</dbReference>
<dbReference type="NCBIfam" id="TIGR01664">
    <property type="entry name" value="DNA-3'-Pase"/>
    <property type="match status" value="1"/>
</dbReference>
<reference evidence="1 2" key="1">
    <citation type="journal article" date="2015" name="Sci. Rep.">
        <title>Genome of the facultative scuticociliatosis pathogen Pseudocohnilembus persalinus provides insight into its virulence through horizontal gene transfer.</title>
        <authorList>
            <person name="Xiong J."/>
            <person name="Wang G."/>
            <person name="Cheng J."/>
            <person name="Tian M."/>
            <person name="Pan X."/>
            <person name="Warren A."/>
            <person name="Jiang C."/>
            <person name="Yuan D."/>
            <person name="Miao W."/>
        </authorList>
    </citation>
    <scope>NUCLEOTIDE SEQUENCE [LARGE SCALE GENOMIC DNA]</scope>
    <source>
        <strain evidence="1">36N120E</strain>
    </source>
</reference>
<dbReference type="Proteomes" id="UP000054937">
    <property type="component" value="Unassembled WGS sequence"/>
</dbReference>
<protein>
    <submittedName>
        <fullName evidence="1">p-loop containing nucleoside triphosphate hydrolase</fullName>
    </submittedName>
</protein>
<dbReference type="SUPFAM" id="SSF56784">
    <property type="entry name" value="HAD-like"/>
    <property type="match status" value="1"/>
</dbReference>
<keyword evidence="2" id="KW-1185">Reference proteome</keyword>
<evidence type="ECO:0000313" key="2">
    <source>
        <dbReference type="Proteomes" id="UP000054937"/>
    </source>
</evidence>
<dbReference type="PANTHER" id="PTHR12083:SF9">
    <property type="entry name" value="BIFUNCTIONAL POLYNUCLEOTIDE PHOSPHATASE_KINASE"/>
    <property type="match status" value="1"/>
</dbReference>
<dbReference type="Pfam" id="PF08645">
    <property type="entry name" value="PNK3P"/>
    <property type="match status" value="1"/>
</dbReference>
<dbReference type="OrthoDB" id="19045at2759"/>
<dbReference type="GO" id="GO:0006281">
    <property type="term" value="P:DNA repair"/>
    <property type="evidence" value="ECO:0007669"/>
    <property type="project" value="TreeGrafter"/>
</dbReference>
<dbReference type="OMA" id="AADWKWW"/>
<dbReference type="InterPro" id="IPR036412">
    <property type="entry name" value="HAD-like_sf"/>
</dbReference>
<dbReference type="InParanoid" id="A0A0V0R078"/>
<dbReference type="GO" id="GO:0046403">
    <property type="term" value="F:polynucleotide 3'-phosphatase activity"/>
    <property type="evidence" value="ECO:0007669"/>
    <property type="project" value="TreeGrafter"/>
</dbReference>
<dbReference type="NCBIfam" id="TIGR01662">
    <property type="entry name" value="HAD-SF-IIIA"/>
    <property type="match status" value="1"/>
</dbReference>
<dbReference type="FunCoup" id="A0A0V0R078">
    <property type="interactions" value="109"/>
</dbReference>
<accession>A0A0V0R078</accession>